<feature type="region of interest" description="Disordered" evidence="2">
    <location>
        <begin position="564"/>
        <end position="593"/>
    </location>
</feature>
<feature type="coiled-coil region" evidence="1">
    <location>
        <begin position="219"/>
        <end position="246"/>
    </location>
</feature>
<evidence type="ECO:0000256" key="2">
    <source>
        <dbReference type="SAM" id="MobiDB-lite"/>
    </source>
</evidence>
<name>A0A9Q0MUL2_9DIPT</name>
<dbReference type="PANTHER" id="PTHR19321:SF41">
    <property type="entry name" value="FASCETTO-RELATED"/>
    <property type="match status" value="1"/>
</dbReference>
<dbReference type="GO" id="GO:0008017">
    <property type="term" value="F:microtubule binding"/>
    <property type="evidence" value="ECO:0007669"/>
    <property type="project" value="InterPro"/>
</dbReference>
<dbReference type="GO" id="GO:0051256">
    <property type="term" value="P:mitotic spindle midzone assembly"/>
    <property type="evidence" value="ECO:0007669"/>
    <property type="project" value="TreeGrafter"/>
</dbReference>
<sequence length="670" mass="77567">MDAITLAIEETEDAIKKSTNVTIHALAKKWAKIFPSDLVESNIRLLKDHAQTFFNEILSETDRKEEIVMERIESLRKEKSQLERLLQVEKHIDLSNLPLLVYQQELDTSLEDLRQELQGRKIEIKDLLLKQEEFCNILDEPKMKLYEDPLSSAEDIEIFKEHLKYLDSLLLERRNTVTELKADICGLSEQLEIPIIEEPYSSLLRNSRIILSKYNIEILVQLATNLQQQKLELTEAIENIKRKLETLWDCLEVDKSTQKKFSALTGCSQGTYDKLKAELTRCEAEKRRHVKVFVDRIRQDILEMWNLLLKSDDEREQFGAFTSELYNEDLLRLHELEYESLKDEYEKNKKIFECFDKHQKLFERMQALETTNPDRLQNRGGQLLKEEQERKKISKNLPAIREEITNLATVYEKRNHRPFLVNGSNIVDVINDMYKIREERKQTIASNRKLNATAVQRTPMSVKDKKQLPVGSRNANVAAVRTPTMANKSQLKRMASATLLSNSTKKYRTHLEVPQKPVVRAQRGLFKDSQPKSQIPTFVQPTETVAKKKKKTTIIKAVVSSLVNRRQSTRVKKRKSKNSSKNSSISQSKKKIPSAESSVLDYGDFQHIVSARKKCRSSEVGEYRSPLKMRNDNKTTRALRPPTPSQSNRTVSPRAGCTSKLSTKNLPILF</sequence>
<dbReference type="GO" id="GO:0005737">
    <property type="term" value="C:cytoplasm"/>
    <property type="evidence" value="ECO:0007669"/>
    <property type="project" value="TreeGrafter"/>
</dbReference>
<dbReference type="InterPro" id="IPR007145">
    <property type="entry name" value="MAP65_Ase1_PRC1"/>
</dbReference>
<proteinExistence type="predicted"/>
<evidence type="ECO:0000313" key="4">
    <source>
        <dbReference type="Proteomes" id="UP001151699"/>
    </source>
</evidence>
<evidence type="ECO:0000313" key="3">
    <source>
        <dbReference type="EMBL" id="KAJ6637474.1"/>
    </source>
</evidence>
<accession>A0A9Q0MUL2</accession>
<dbReference type="OrthoDB" id="642895at2759"/>
<gene>
    <name evidence="3" type="primary">PRC1</name>
    <name evidence="3" type="ORF">Bhyg_10204</name>
</gene>
<dbReference type="Proteomes" id="UP001151699">
    <property type="component" value="Chromosome X"/>
</dbReference>
<protein>
    <submittedName>
        <fullName evidence="3">Protein regulator of cytokinesis 1</fullName>
    </submittedName>
</protein>
<dbReference type="GO" id="GO:1990023">
    <property type="term" value="C:mitotic spindle midzone"/>
    <property type="evidence" value="ECO:0007669"/>
    <property type="project" value="TreeGrafter"/>
</dbReference>
<feature type="coiled-coil region" evidence="1">
    <location>
        <begin position="58"/>
        <end position="130"/>
    </location>
</feature>
<organism evidence="3 4">
    <name type="scientific">Pseudolycoriella hygida</name>
    <dbReference type="NCBI Taxonomy" id="35572"/>
    <lineage>
        <taxon>Eukaryota</taxon>
        <taxon>Metazoa</taxon>
        <taxon>Ecdysozoa</taxon>
        <taxon>Arthropoda</taxon>
        <taxon>Hexapoda</taxon>
        <taxon>Insecta</taxon>
        <taxon>Pterygota</taxon>
        <taxon>Neoptera</taxon>
        <taxon>Endopterygota</taxon>
        <taxon>Diptera</taxon>
        <taxon>Nematocera</taxon>
        <taxon>Sciaroidea</taxon>
        <taxon>Sciaridae</taxon>
        <taxon>Pseudolycoriella</taxon>
    </lineage>
</organism>
<feature type="region of interest" description="Disordered" evidence="2">
    <location>
        <begin position="615"/>
        <end position="664"/>
    </location>
</feature>
<dbReference type="Pfam" id="PF03999">
    <property type="entry name" value="MAP65_ASE1"/>
    <property type="match status" value="1"/>
</dbReference>
<evidence type="ECO:0000256" key="1">
    <source>
        <dbReference type="SAM" id="Coils"/>
    </source>
</evidence>
<dbReference type="Gene3D" id="1.20.58.1520">
    <property type="match status" value="1"/>
</dbReference>
<dbReference type="PANTHER" id="PTHR19321">
    <property type="entry name" value="PROTEIN REGULATOR OF CYTOKINESIS 1 PRC1-RELATED"/>
    <property type="match status" value="1"/>
</dbReference>
<comment type="caution">
    <text evidence="3">The sequence shown here is derived from an EMBL/GenBank/DDBJ whole genome shotgun (WGS) entry which is preliminary data.</text>
</comment>
<reference evidence="3" key="1">
    <citation type="submission" date="2022-07" db="EMBL/GenBank/DDBJ databases">
        <authorList>
            <person name="Trinca V."/>
            <person name="Uliana J.V.C."/>
            <person name="Torres T.T."/>
            <person name="Ward R.J."/>
            <person name="Monesi N."/>
        </authorList>
    </citation>
    <scope>NUCLEOTIDE SEQUENCE</scope>
    <source>
        <strain evidence="3">HSMRA1968</strain>
        <tissue evidence="3">Whole embryos</tissue>
    </source>
</reference>
<keyword evidence="4" id="KW-1185">Reference proteome</keyword>
<keyword evidence="1" id="KW-0175">Coiled coil</keyword>
<dbReference type="EMBL" id="WJQU01000003">
    <property type="protein sequence ID" value="KAJ6637474.1"/>
    <property type="molecule type" value="Genomic_DNA"/>
</dbReference>
<dbReference type="AlphaFoldDB" id="A0A9Q0MUL2"/>
<feature type="compositionally biased region" description="Basic residues" evidence="2">
    <location>
        <begin position="567"/>
        <end position="578"/>
    </location>
</feature>